<keyword evidence="2" id="KW-0808">Transferase</keyword>
<organism evidence="2 3">
    <name type="scientific">Arcticibacter tournemirensis</name>
    <dbReference type="NCBI Taxonomy" id="699437"/>
    <lineage>
        <taxon>Bacteria</taxon>
        <taxon>Pseudomonadati</taxon>
        <taxon>Bacteroidota</taxon>
        <taxon>Sphingobacteriia</taxon>
        <taxon>Sphingobacteriales</taxon>
        <taxon>Sphingobacteriaceae</taxon>
        <taxon>Arcticibacter</taxon>
    </lineage>
</organism>
<proteinExistence type="predicted"/>
<dbReference type="GO" id="GO:0016757">
    <property type="term" value="F:glycosyltransferase activity"/>
    <property type="evidence" value="ECO:0007669"/>
    <property type="project" value="InterPro"/>
</dbReference>
<protein>
    <submittedName>
        <fullName evidence="2">Glycosyltransferase</fullName>
    </submittedName>
</protein>
<dbReference type="RefSeq" id="WP_128769929.1">
    <property type="nucleotide sequence ID" value="NZ_RXOC01000008.1"/>
</dbReference>
<evidence type="ECO:0000259" key="1">
    <source>
        <dbReference type="Pfam" id="PF00534"/>
    </source>
</evidence>
<dbReference type="SUPFAM" id="SSF53756">
    <property type="entry name" value="UDP-Glycosyltransferase/glycogen phosphorylase"/>
    <property type="match status" value="1"/>
</dbReference>
<sequence>MGKYIFLQNILTPYRISLFDELYKCGFNFEVYYMRETEADRSWIIDKGAIMHPFYLDKGLYKMYGRFHLHFNIRIIAKILNDRDSEFILGGSWNDLNVLLLVFLKRIGILRSQLHFWSEANYLTIGALNDNWFKRALRKFVFDSSKGALIVPGKMSEMTFSKWKIKNKNFIRLPNTIEEELFKISNEEVNARFNNEIPIFFLPVRLIEHIKGIINFFMAIGYENIRKGIFWIAGEGPDHENIKSFVEKNDLNEHIKLLGHCDGPELVSLYKKANVFILPSFSDSSPLTLVEALIMKLPVLVSERCGNHYEAVVDNRNGFLFNPIDKNTIKNAFEALLDRIDDWEDMGNVSGDLYYRIFSRRLVINSFIKDLTEFSSRSVLKE</sequence>
<dbReference type="Gene3D" id="3.40.50.2000">
    <property type="entry name" value="Glycogen Phosphorylase B"/>
    <property type="match status" value="2"/>
</dbReference>
<gene>
    <name evidence="2" type="ORF">EKH83_13280</name>
</gene>
<accession>A0A4Q0M7N9</accession>
<evidence type="ECO:0000313" key="2">
    <source>
        <dbReference type="EMBL" id="RXF69121.1"/>
    </source>
</evidence>
<dbReference type="AlphaFoldDB" id="A0A4Q0M7N9"/>
<evidence type="ECO:0000313" key="3">
    <source>
        <dbReference type="Proteomes" id="UP000290848"/>
    </source>
</evidence>
<dbReference type="InterPro" id="IPR001296">
    <property type="entry name" value="Glyco_trans_1"/>
</dbReference>
<name>A0A4Q0M7N9_9SPHI</name>
<feature type="domain" description="Glycosyl transferase family 1" evidence="1">
    <location>
        <begin position="196"/>
        <end position="339"/>
    </location>
</feature>
<dbReference type="PANTHER" id="PTHR12526">
    <property type="entry name" value="GLYCOSYLTRANSFERASE"/>
    <property type="match status" value="1"/>
</dbReference>
<reference evidence="2 3" key="1">
    <citation type="submission" date="2018-12" db="EMBL/GenBank/DDBJ databases">
        <title>The Draft Genome Sequence of the Soil Bacterium Pedobacter tournemirensis R1.</title>
        <authorList>
            <person name="He J."/>
        </authorList>
    </citation>
    <scope>NUCLEOTIDE SEQUENCE [LARGE SCALE GENOMIC DNA]</scope>
    <source>
        <strain evidence="2 3">R1</strain>
    </source>
</reference>
<dbReference type="Pfam" id="PF00534">
    <property type="entry name" value="Glycos_transf_1"/>
    <property type="match status" value="1"/>
</dbReference>
<dbReference type="EMBL" id="RXOC01000008">
    <property type="protein sequence ID" value="RXF69121.1"/>
    <property type="molecule type" value="Genomic_DNA"/>
</dbReference>
<dbReference type="Proteomes" id="UP000290848">
    <property type="component" value="Unassembled WGS sequence"/>
</dbReference>
<comment type="caution">
    <text evidence="2">The sequence shown here is derived from an EMBL/GenBank/DDBJ whole genome shotgun (WGS) entry which is preliminary data.</text>
</comment>